<dbReference type="Proteomes" id="UP000807469">
    <property type="component" value="Unassembled WGS sequence"/>
</dbReference>
<feature type="compositionally biased region" description="Basic residues" evidence="1">
    <location>
        <begin position="1"/>
        <end position="19"/>
    </location>
</feature>
<organism evidence="2 3">
    <name type="scientific">Pholiota conissans</name>
    <dbReference type="NCBI Taxonomy" id="109636"/>
    <lineage>
        <taxon>Eukaryota</taxon>
        <taxon>Fungi</taxon>
        <taxon>Dikarya</taxon>
        <taxon>Basidiomycota</taxon>
        <taxon>Agaricomycotina</taxon>
        <taxon>Agaricomycetes</taxon>
        <taxon>Agaricomycetidae</taxon>
        <taxon>Agaricales</taxon>
        <taxon>Agaricineae</taxon>
        <taxon>Strophariaceae</taxon>
        <taxon>Pholiota</taxon>
    </lineage>
</organism>
<keyword evidence="3" id="KW-1185">Reference proteome</keyword>
<evidence type="ECO:0000313" key="3">
    <source>
        <dbReference type="Proteomes" id="UP000807469"/>
    </source>
</evidence>
<evidence type="ECO:0000313" key="2">
    <source>
        <dbReference type="EMBL" id="KAF9470440.1"/>
    </source>
</evidence>
<feature type="region of interest" description="Disordered" evidence="1">
    <location>
        <begin position="360"/>
        <end position="386"/>
    </location>
</feature>
<proteinExistence type="predicted"/>
<dbReference type="OrthoDB" id="2690880at2759"/>
<feature type="compositionally biased region" description="Basic and acidic residues" evidence="1">
    <location>
        <begin position="138"/>
        <end position="149"/>
    </location>
</feature>
<feature type="compositionally biased region" description="Low complexity" evidence="1">
    <location>
        <begin position="360"/>
        <end position="373"/>
    </location>
</feature>
<accession>A0A9P6CQR1</accession>
<comment type="caution">
    <text evidence="2">The sequence shown here is derived from an EMBL/GenBank/DDBJ whole genome shotgun (WGS) entry which is preliminary data.</text>
</comment>
<gene>
    <name evidence="2" type="ORF">BDN70DRAFT_939709</name>
</gene>
<sequence>MGHNRKKNKRKGKTNRRKNSGRDVQSQTDDATLHDQPLASRSEGRISAPSSDNRRVIDEILWYIAITGGNFEQTNGHRNSVNIQLHVHNFPRDQDLRTSEPEPPPPTSSPPSQACLFSSTPPTDGRSSRWTSPFADVNTRRSSDADEKNSNEIYEEQLLRKKRGFPLFNPGPNLYRPLSYLHVGVSIGDVGIFTQSGGFSFIFSICLARNDPIQPKDLPEDFAPIEPCINTRELRRCPEFLPGSHLASKSIKKVLNDNSSDADLTFEAIESEGAILTLPEGAIAYDLENKSRIEKYAAENVERWYRYINGTCGRQAKNGDVRLVIGCDKSTSWGMAVINSPDQHTIHCLKYRLIVSDASPSSSSSSSSSSIPSNQHYRWDSSGYTDTRIGPHPEEIELLRQNEDSTATTSEKHSNQCLFARTLNLTLRDNVFVSINEELNLVLNEERSSCITTSHVSTNSASSGLNESRSGGADQSSRVTNIGTQRLPSVNMVDNRVTISTSPKAAQKVHPADLLNQMMLDKASLLAPGCRVAITIDEHWCSVINEDDKNMPNAVQIAERVFDSYDIVEDNGTSSTIHDDFILNSDRRCRISSA</sequence>
<evidence type="ECO:0000256" key="1">
    <source>
        <dbReference type="SAM" id="MobiDB-lite"/>
    </source>
</evidence>
<name>A0A9P6CQR1_9AGAR</name>
<feature type="region of interest" description="Disordered" evidence="1">
    <location>
        <begin position="1"/>
        <end position="51"/>
    </location>
</feature>
<reference evidence="2" key="1">
    <citation type="submission" date="2020-11" db="EMBL/GenBank/DDBJ databases">
        <authorList>
            <consortium name="DOE Joint Genome Institute"/>
            <person name="Ahrendt S."/>
            <person name="Riley R."/>
            <person name="Andreopoulos W."/>
            <person name="Labutti K."/>
            <person name="Pangilinan J."/>
            <person name="Ruiz-Duenas F.J."/>
            <person name="Barrasa J.M."/>
            <person name="Sanchez-Garcia M."/>
            <person name="Camarero S."/>
            <person name="Miyauchi S."/>
            <person name="Serrano A."/>
            <person name="Linde D."/>
            <person name="Babiker R."/>
            <person name="Drula E."/>
            <person name="Ayuso-Fernandez I."/>
            <person name="Pacheco R."/>
            <person name="Padilla G."/>
            <person name="Ferreira P."/>
            <person name="Barriuso J."/>
            <person name="Kellner H."/>
            <person name="Castanera R."/>
            <person name="Alfaro M."/>
            <person name="Ramirez L."/>
            <person name="Pisabarro A.G."/>
            <person name="Kuo A."/>
            <person name="Tritt A."/>
            <person name="Lipzen A."/>
            <person name="He G."/>
            <person name="Yan M."/>
            <person name="Ng V."/>
            <person name="Cullen D."/>
            <person name="Martin F."/>
            <person name="Rosso M.-N."/>
            <person name="Henrissat B."/>
            <person name="Hibbett D."/>
            <person name="Martinez A.T."/>
            <person name="Grigoriev I.V."/>
        </authorList>
    </citation>
    <scope>NUCLEOTIDE SEQUENCE</scope>
    <source>
        <strain evidence="2">CIRM-BRFM 674</strain>
    </source>
</reference>
<dbReference type="AlphaFoldDB" id="A0A9P6CQR1"/>
<feature type="region of interest" description="Disordered" evidence="1">
    <location>
        <begin position="93"/>
        <end position="149"/>
    </location>
</feature>
<feature type="region of interest" description="Disordered" evidence="1">
    <location>
        <begin position="454"/>
        <end position="480"/>
    </location>
</feature>
<dbReference type="EMBL" id="MU155998">
    <property type="protein sequence ID" value="KAF9470440.1"/>
    <property type="molecule type" value="Genomic_DNA"/>
</dbReference>
<protein>
    <submittedName>
        <fullName evidence="2">Uncharacterized protein</fullName>
    </submittedName>
</protein>